<evidence type="ECO:0000313" key="3">
    <source>
        <dbReference type="Proteomes" id="UP000184499"/>
    </source>
</evidence>
<dbReference type="AlphaFoldDB" id="A0A1L9UHR5"/>
<evidence type="ECO:0000259" key="1">
    <source>
        <dbReference type="Pfam" id="PF12697"/>
    </source>
</evidence>
<proteinExistence type="predicted"/>
<reference evidence="3" key="1">
    <citation type="journal article" date="2017" name="Genome Biol.">
        <title>Comparative genomics reveals high biological diversity and specific adaptations in the industrially and medically important fungal genus Aspergillus.</title>
        <authorList>
            <person name="de Vries R.P."/>
            <person name="Riley R."/>
            <person name="Wiebenga A."/>
            <person name="Aguilar-Osorio G."/>
            <person name="Amillis S."/>
            <person name="Uchima C.A."/>
            <person name="Anderluh G."/>
            <person name="Asadollahi M."/>
            <person name="Askin M."/>
            <person name="Barry K."/>
            <person name="Battaglia E."/>
            <person name="Bayram O."/>
            <person name="Benocci T."/>
            <person name="Braus-Stromeyer S.A."/>
            <person name="Caldana C."/>
            <person name="Canovas D."/>
            <person name="Cerqueira G.C."/>
            <person name="Chen F."/>
            <person name="Chen W."/>
            <person name="Choi C."/>
            <person name="Clum A."/>
            <person name="Dos Santos R.A."/>
            <person name="Damasio A.R."/>
            <person name="Diallinas G."/>
            <person name="Emri T."/>
            <person name="Fekete E."/>
            <person name="Flipphi M."/>
            <person name="Freyberg S."/>
            <person name="Gallo A."/>
            <person name="Gournas C."/>
            <person name="Habgood R."/>
            <person name="Hainaut M."/>
            <person name="Harispe M.L."/>
            <person name="Henrissat B."/>
            <person name="Hilden K.S."/>
            <person name="Hope R."/>
            <person name="Hossain A."/>
            <person name="Karabika E."/>
            <person name="Karaffa L."/>
            <person name="Karanyi Z."/>
            <person name="Krasevec N."/>
            <person name="Kuo A."/>
            <person name="Kusch H."/>
            <person name="LaButti K."/>
            <person name="Lagendijk E.L."/>
            <person name="Lapidus A."/>
            <person name="Levasseur A."/>
            <person name="Lindquist E."/>
            <person name="Lipzen A."/>
            <person name="Logrieco A.F."/>
            <person name="MacCabe A."/>
            <person name="Maekelae M.R."/>
            <person name="Malavazi I."/>
            <person name="Melin P."/>
            <person name="Meyer V."/>
            <person name="Mielnichuk N."/>
            <person name="Miskei M."/>
            <person name="Molnar A.P."/>
            <person name="Mule G."/>
            <person name="Ngan C.Y."/>
            <person name="Orejas M."/>
            <person name="Orosz E."/>
            <person name="Ouedraogo J.P."/>
            <person name="Overkamp K.M."/>
            <person name="Park H.-S."/>
            <person name="Perrone G."/>
            <person name="Piumi F."/>
            <person name="Punt P.J."/>
            <person name="Ram A.F."/>
            <person name="Ramon A."/>
            <person name="Rauscher S."/>
            <person name="Record E."/>
            <person name="Riano-Pachon D.M."/>
            <person name="Robert V."/>
            <person name="Roehrig J."/>
            <person name="Ruller R."/>
            <person name="Salamov A."/>
            <person name="Salih N.S."/>
            <person name="Samson R.A."/>
            <person name="Sandor E."/>
            <person name="Sanguinetti M."/>
            <person name="Schuetze T."/>
            <person name="Sepcic K."/>
            <person name="Shelest E."/>
            <person name="Sherlock G."/>
            <person name="Sophianopoulou V."/>
            <person name="Squina F.M."/>
            <person name="Sun H."/>
            <person name="Susca A."/>
            <person name="Todd R.B."/>
            <person name="Tsang A."/>
            <person name="Unkles S.E."/>
            <person name="van de Wiele N."/>
            <person name="van Rossen-Uffink D."/>
            <person name="Oliveira J.V."/>
            <person name="Vesth T.C."/>
            <person name="Visser J."/>
            <person name="Yu J.-H."/>
            <person name="Zhou M."/>
            <person name="Andersen M.R."/>
            <person name="Archer D.B."/>
            <person name="Baker S.E."/>
            <person name="Benoit I."/>
            <person name="Brakhage A.A."/>
            <person name="Braus G.H."/>
            <person name="Fischer R."/>
            <person name="Frisvad J.C."/>
            <person name="Goldman G.H."/>
            <person name="Houbraken J."/>
            <person name="Oakley B."/>
            <person name="Pocsi I."/>
            <person name="Scazzocchio C."/>
            <person name="Seiboth B."/>
            <person name="vanKuyk P.A."/>
            <person name="Wortman J."/>
            <person name="Dyer P.S."/>
            <person name="Grigoriev I.V."/>
        </authorList>
    </citation>
    <scope>NUCLEOTIDE SEQUENCE [LARGE SCALE GENOMIC DNA]</scope>
    <source>
        <strain evidence="3">CBS 101740 / IMI 381727 / IBT 21946</strain>
    </source>
</reference>
<dbReference type="EMBL" id="KV878685">
    <property type="protein sequence ID" value="OJJ71191.1"/>
    <property type="molecule type" value="Genomic_DNA"/>
</dbReference>
<dbReference type="SUPFAM" id="SSF53474">
    <property type="entry name" value="alpha/beta-Hydrolases"/>
    <property type="match status" value="1"/>
</dbReference>
<dbReference type="OrthoDB" id="10260961at2759"/>
<dbReference type="GeneID" id="93580741"/>
<dbReference type="PANTHER" id="PTHR42103">
    <property type="entry name" value="ALPHA/BETA-HYDROLASES SUPERFAMILY PROTEIN"/>
    <property type="match status" value="1"/>
</dbReference>
<dbReference type="Proteomes" id="UP000184499">
    <property type="component" value="Unassembled WGS sequence"/>
</dbReference>
<name>A0A1L9UHR5_ASPBC</name>
<accession>A0A1L9UHR5</accession>
<dbReference type="VEuPathDB" id="FungiDB:ASPBRDRAFT_605714"/>
<gene>
    <name evidence="2" type="ORF">ASPBRDRAFT_605714</name>
</gene>
<dbReference type="PANTHER" id="PTHR42103:SF2">
    <property type="entry name" value="AB HYDROLASE-1 DOMAIN-CONTAINING PROTEIN"/>
    <property type="match status" value="1"/>
</dbReference>
<dbReference type="STRING" id="767769.A0A1L9UHR5"/>
<keyword evidence="3" id="KW-1185">Reference proteome</keyword>
<dbReference type="Gene3D" id="3.40.50.1820">
    <property type="entry name" value="alpha/beta hydrolase"/>
    <property type="match status" value="1"/>
</dbReference>
<dbReference type="OMA" id="PRPAYLM"/>
<evidence type="ECO:0000313" key="2">
    <source>
        <dbReference type="EMBL" id="OJJ71191.1"/>
    </source>
</evidence>
<feature type="domain" description="AB hydrolase-1" evidence="1">
    <location>
        <begin position="74"/>
        <end position="322"/>
    </location>
</feature>
<organism evidence="2 3">
    <name type="scientific">Aspergillus brasiliensis (strain CBS 101740 / IMI 381727 / IBT 21946)</name>
    <dbReference type="NCBI Taxonomy" id="767769"/>
    <lineage>
        <taxon>Eukaryota</taxon>
        <taxon>Fungi</taxon>
        <taxon>Dikarya</taxon>
        <taxon>Ascomycota</taxon>
        <taxon>Pezizomycotina</taxon>
        <taxon>Eurotiomycetes</taxon>
        <taxon>Eurotiomycetidae</taxon>
        <taxon>Eurotiales</taxon>
        <taxon>Aspergillaceae</taxon>
        <taxon>Aspergillus</taxon>
        <taxon>Aspergillus subgen. Circumdati</taxon>
    </lineage>
</organism>
<protein>
    <recommendedName>
        <fullName evidence="1">AB hydrolase-1 domain-containing protein</fullName>
    </recommendedName>
</protein>
<dbReference type="InterPro" id="IPR029058">
    <property type="entry name" value="AB_hydrolase_fold"/>
</dbReference>
<dbReference type="Pfam" id="PF12697">
    <property type="entry name" value="Abhydrolase_6"/>
    <property type="match status" value="1"/>
</dbReference>
<dbReference type="InterPro" id="IPR000073">
    <property type="entry name" value="AB_hydrolase_1"/>
</dbReference>
<dbReference type="RefSeq" id="XP_067478439.1">
    <property type="nucleotide sequence ID" value="XM_067628253.1"/>
</dbReference>
<sequence length="343" mass="37509">MSLPTTPTYTFSIPSIHDRLRLDCRIYLPPDLPKRLLHRSSSSILRGAIIAHPYAPLGGCFDDPVVVVVGGEVLRSGCVVGTFNFRGAGGSEGRTSWTARPELADYVSFYGFMLLYLHFLRVRAEAQQERKKEDGGKIGVILGGYSYGSMIASHLPKLHDVVDLVRSSLPESPFHEIYQIAEKLSLCLSLGDAMKQPTYRPATVEEMISATDSINRTVAVSYLLVSPLLPPVNQFLTLFSKMSLDASAQTSTSASGQGRQGQIPCPKPADQLCAHETLAIFGDEDTFTSASKLEKWSAELAHAPGSRFQAVEVEGAGHFWRETGVEAQARQAIRDWVCQMSTS</sequence>